<dbReference type="EMBL" id="JAMFTH010000004">
    <property type="protein sequence ID" value="MCP8900097.1"/>
    <property type="molecule type" value="Genomic_DNA"/>
</dbReference>
<organism evidence="7 8">
    <name type="scientific">Gilvimarinus xylanilyticus</name>
    <dbReference type="NCBI Taxonomy" id="2944139"/>
    <lineage>
        <taxon>Bacteria</taxon>
        <taxon>Pseudomonadati</taxon>
        <taxon>Pseudomonadota</taxon>
        <taxon>Gammaproteobacteria</taxon>
        <taxon>Cellvibrionales</taxon>
        <taxon>Cellvibrionaceae</taxon>
        <taxon>Gilvimarinus</taxon>
    </lineage>
</organism>
<comment type="caution">
    <text evidence="7">The sequence shown here is derived from an EMBL/GenBank/DDBJ whole genome shotgun (WGS) entry which is preliminary data.</text>
</comment>
<dbReference type="PANTHER" id="PTHR21716">
    <property type="entry name" value="TRANSMEMBRANE PROTEIN"/>
    <property type="match status" value="1"/>
</dbReference>
<evidence type="ECO:0000313" key="8">
    <source>
        <dbReference type="Proteomes" id="UP001139319"/>
    </source>
</evidence>
<dbReference type="PANTHER" id="PTHR21716:SF16">
    <property type="entry name" value="BLL1467 PROTEIN"/>
    <property type="match status" value="1"/>
</dbReference>
<reference evidence="7" key="2">
    <citation type="submission" date="2023-01" db="EMBL/GenBank/DDBJ databases">
        <title>Gilvimarinus xylanilyticus HB14 isolated from Caulerpa lentillifera aquaculture base in Hainan, China.</title>
        <authorList>
            <person name="Zhang Y.-J."/>
        </authorList>
    </citation>
    <scope>NUCLEOTIDE SEQUENCE</scope>
    <source>
        <strain evidence="7">HB14</strain>
    </source>
</reference>
<keyword evidence="5 6" id="KW-0472">Membrane</keyword>
<sequence>MNTQMEINNGADVESGHASKTLKILALLAGVYTLYFAQTLLVPVCVAGFIALFSSPIVRFLLIFKIPRPLGAVLVISALLVGVVYSLGLLADPASRWLQVVPQITERLSSEVAEPLKSLRGSVGAASSEGESIEQAVNSTFQGVFSVLAETTMLFAVQVGAIIVITYFFLVFGDELMRNTVRAQSSFARKKMTVVMFQAIQNDVSRYVLVISLINVGLGVATAAAMAALGVEDAMLWGALATILNFAPYVGPMLLVVILTGVGFIEFYEIFYVLSVPGAFLVLNFIECQFVTPTLLGHRFNMNPLLVVLWMFAWGWLWGAVGMLIAIPLLVCFRILATHLDLVGSWVKVLNGGFAPSHEASE</sequence>
<gene>
    <name evidence="7" type="ORF">M6D89_12380</name>
</gene>
<dbReference type="Proteomes" id="UP001139319">
    <property type="component" value="Unassembled WGS sequence"/>
</dbReference>
<feature type="transmembrane region" description="Helical" evidence="6">
    <location>
        <begin position="271"/>
        <end position="292"/>
    </location>
</feature>
<keyword evidence="3 6" id="KW-0812">Transmembrane</keyword>
<feature type="transmembrane region" description="Helical" evidence="6">
    <location>
        <begin position="207"/>
        <end position="229"/>
    </location>
</feature>
<feature type="transmembrane region" description="Helical" evidence="6">
    <location>
        <begin position="312"/>
        <end position="336"/>
    </location>
</feature>
<protein>
    <submittedName>
        <fullName evidence="7">AI-2E family transporter</fullName>
    </submittedName>
</protein>
<keyword evidence="8" id="KW-1185">Reference proteome</keyword>
<dbReference type="RefSeq" id="WP_253968393.1">
    <property type="nucleotide sequence ID" value="NZ_JAMFTH010000004.1"/>
</dbReference>
<name>A0A9X2I618_9GAMM</name>
<evidence type="ECO:0000256" key="3">
    <source>
        <dbReference type="ARBA" id="ARBA00022692"/>
    </source>
</evidence>
<dbReference type="GO" id="GO:0016020">
    <property type="term" value="C:membrane"/>
    <property type="evidence" value="ECO:0007669"/>
    <property type="project" value="UniProtKB-SubCell"/>
</dbReference>
<comment type="similarity">
    <text evidence="2">Belongs to the autoinducer-2 exporter (AI-2E) (TC 2.A.86) family.</text>
</comment>
<comment type="subcellular location">
    <subcellularLocation>
        <location evidence="1">Membrane</location>
        <topology evidence="1">Multi-pass membrane protein</topology>
    </subcellularLocation>
</comment>
<evidence type="ECO:0000313" key="7">
    <source>
        <dbReference type="EMBL" id="MCP8900097.1"/>
    </source>
</evidence>
<evidence type="ECO:0000256" key="5">
    <source>
        <dbReference type="ARBA" id="ARBA00023136"/>
    </source>
</evidence>
<feature type="transmembrane region" description="Helical" evidence="6">
    <location>
        <begin position="235"/>
        <end position="259"/>
    </location>
</feature>
<dbReference type="AlphaFoldDB" id="A0A9X2I618"/>
<evidence type="ECO:0000256" key="4">
    <source>
        <dbReference type="ARBA" id="ARBA00022989"/>
    </source>
</evidence>
<dbReference type="GO" id="GO:0055085">
    <property type="term" value="P:transmembrane transport"/>
    <property type="evidence" value="ECO:0007669"/>
    <property type="project" value="TreeGrafter"/>
</dbReference>
<keyword evidence="4 6" id="KW-1133">Transmembrane helix</keyword>
<dbReference type="InterPro" id="IPR002549">
    <property type="entry name" value="AI-2E-like"/>
</dbReference>
<reference evidence="7" key="1">
    <citation type="submission" date="2022-05" db="EMBL/GenBank/DDBJ databases">
        <authorList>
            <person name="Sun H.-N."/>
        </authorList>
    </citation>
    <scope>NUCLEOTIDE SEQUENCE</scope>
    <source>
        <strain evidence="7">HB14</strain>
    </source>
</reference>
<feature type="transmembrane region" description="Helical" evidence="6">
    <location>
        <begin position="35"/>
        <end position="58"/>
    </location>
</feature>
<accession>A0A9X2I618</accession>
<evidence type="ECO:0000256" key="1">
    <source>
        <dbReference type="ARBA" id="ARBA00004141"/>
    </source>
</evidence>
<proteinExistence type="inferred from homology"/>
<evidence type="ECO:0000256" key="2">
    <source>
        <dbReference type="ARBA" id="ARBA00009773"/>
    </source>
</evidence>
<feature type="transmembrane region" description="Helical" evidence="6">
    <location>
        <begin position="153"/>
        <end position="172"/>
    </location>
</feature>
<feature type="transmembrane region" description="Helical" evidence="6">
    <location>
        <begin position="70"/>
        <end position="91"/>
    </location>
</feature>
<dbReference type="Pfam" id="PF01594">
    <property type="entry name" value="AI-2E_transport"/>
    <property type="match status" value="1"/>
</dbReference>
<evidence type="ECO:0000256" key="6">
    <source>
        <dbReference type="SAM" id="Phobius"/>
    </source>
</evidence>